<dbReference type="Proteomes" id="UP001319180">
    <property type="component" value="Unassembled WGS sequence"/>
</dbReference>
<comment type="caution">
    <text evidence="1">The sequence shown here is derived from an EMBL/GenBank/DDBJ whole genome shotgun (WGS) entry which is preliminary data.</text>
</comment>
<proteinExistence type="predicted"/>
<gene>
    <name evidence="1" type="ORF">KK078_26550</name>
</gene>
<organism evidence="1 2">
    <name type="scientific">Dawidia soli</name>
    <dbReference type="NCBI Taxonomy" id="2782352"/>
    <lineage>
        <taxon>Bacteria</taxon>
        <taxon>Pseudomonadati</taxon>
        <taxon>Bacteroidota</taxon>
        <taxon>Cytophagia</taxon>
        <taxon>Cytophagales</taxon>
        <taxon>Chryseotaleaceae</taxon>
        <taxon>Dawidia</taxon>
    </lineage>
</organism>
<evidence type="ECO:0000313" key="1">
    <source>
        <dbReference type="EMBL" id="MBT1690153.1"/>
    </source>
</evidence>
<evidence type="ECO:0000313" key="2">
    <source>
        <dbReference type="Proteomes" id="UP001319180"/>
    </source>
</evidence>
<dbReference type="RefSeq" id="WP_254093372.1">
    <property type="nucleotide sequence ID" value="NZ_JAHESC010000057.1"/>
</dbReference>
<dbReference type="AlphaFoldDB" id="A0AAP2DDQ7"/>
<sequence length="140" mass="15873">MNTTVFDAPYATVTYFPEKRSMILIWNGSPTTDEYKKPFLAMLEFGRKFPVDGMLSDISNQGVINPDNRKWFEKDMMPLAVAAGLKRGAIVTNGNAFKLYYINLILSAVNKFPIQTKLFNKRQEAIAWLDSFLVEAPAAR</sequence>
<name>A0AAP2DDQ7_9BACT</name>
<dbReference type="Gene3D" id="3.40.970.30">
    <property type="entry name" value="yp_829618.1 like domains"/>
    <property type="match status" value="1"/>
</dbReference>
<protein>
    <recommendedName>
        <fullName evidence="3">STAS/SEC14 domain-containing protein</fullName>
    </recommendedName>
</protein>
<accession>A0AAP2DDQ7</accession>
<reference evidence="1 2" key="1">
    <citation type="submission" date="2021-05" db="EMBL/GenBank/DDBJ databases">
        <title>A Polyphasic approach of four new species of the genus Ohtaekwangia: Ohtaekwangia histidinii sp. nov., Ohtaekwangia cretensis sp. nov., Ohtaekwangia indiensis sp. nov., Ohtaekwangia reichenbachii sp. nov. from diverse environment.</title>
        <authorList>
            <person name="Octaviana S."/>
        </authorList>
    </citation>
    <scope>NUCLEOTIDE SEQUENCE [LARGE SCALE GENOMIC DNA]</scope>
    <source>
        <strain evidence="1 2">PWU37</strain>
    </source>
</reference>
<dbReference type="EMBL" id="JAHESC010000057">
    <property type="protein sequence ID" value="MBT1690153.1"/>
    <property type="molecule type" value="Genomic_DNA"/>
</dbReference>
<keyword evidence="2" id="KW-1185">Reference proteome</keyword>
<evidence type="ECO:0008006" key="3">
    <source>
        <dbReference type="Google" id="ProtNLM"/>
    </source>
</evidence>